<dbReference type="Proteomes" id="UP000192074">
    <property type="component" value="Unassembled WGS sequence"/>
</dbReference>
<name>A0A822V326_AGRTU</name>
<comment type="caution">
    <text evidence="1">The sequence shown here is derived from an EMBL/GenBank/DDBJ whole genome shotgun (WGS) entry which is preliminary data.</text>
</comment>
<dbReference type="EMBL" id="FCNL01000021">
    <property type="protein sequence ID" value="CVI18759.1"/>
    <property type="molecule type" value="Genomic_DNA"/>
</dbReference>
<accession>A0A822V326</accession>
<proteinExistence type="predicted"/>
<protein>
    <submittedName>
        <fullName evidence="1">Uncharacterized protein</fullName>
    </submittedName>
</protein>
<dbReference type="AlphaFoldDB" id="A0A822V326"/>
<evidence type="ECO:0000313" key="2">
    <source>
        <dbReference type="Proteomes" id="UP000192074"/>
    </source>
</evidence>
<evidence type="ECO:0000313" key="1">
    <source>
        <dbReference type="EMBL" id="CVI18759.1"/>
    </source>
</evidence>
<organism evidence="1 2">
    <name type="scientific">Agrobacterium tumefaciens str. B6</name>
    <dbReference type="NCBI Taxonomy" id="1183423"/>
    <lineage>
        <taxon>Bacteria</taxon>
        <taxon>Pseudomonadati</taxon>
        <taxon>Pseudomonadota</taxon>
        <taxon>Alphaproteobacteria</taxon>
        <taxon>Hyphomicrobiales</taxon>
        <taxon>Rhizobiaceae</taxon>
        <taxon>Rhizobium/Agrobacterium group</taxon>
        <taxon>Agrobacterium</taxon>
        <taxon>Agrobacterium tumefaciens complex</taxon>
    </lineage>
</organism>
<reference evidence="1 2" key="1">
    <citation type="submission" date="2016-01" db="EMBL/GenBank/DDBJ databases">
        <authorList>
            <person name="Regsiter A."/>
            <person name="william w."/>
        </authorList>
    </citation>
    <scope>NUCLEOTIDE SEQUENCE [LARGE SCALE GENOMIC DNA]</scope>
    <source>
        <strain evidence="1 2">B6</strain>
    </source>
</reference>
<sequence length="46" mass="4901">MAGIDNFHIARLSPFLSLKKSTTNTGGRKAAFLFAATADAIQRFSG</sequence>
<gene>
    <name evidence="1" type="ORF">AGR4A_Cc40147</name>
</gene>